<evidence type="ECO:0000313" key="5">
    <source>
        <dbReference type="Proteomes" id="UP000694389"/>
    </source>
</evidence>
<sequence>SGQRLTVVTFTALHTGLIDGSDVTQNETLWKYKGDRAILDCRHTKDANYRQMYWYRQLPGETMKLIDDVKGKISFDGNGQKYSNLNISSLSLNDSGVYFCAASRHSASDSPQVNTKTLLYLPADRQHVESLNTCSQPPSKPSFSRF</sequence>
<evidence type="ECO:0000256" key="2">
    <source>
        <dbReference type="ARBA" id="ARBA00022859"/>
    </source>
</evidence>
<dbReference type="Proteomes" id="UP000694389">
    <property type="component" value="Unassembled WGS sequence"/>
</dbReference>
<dbReference type="GeneTree" id="ENSGT01110000267800"/>
<proteinExistence type="predicted"/>
<feature type="domain" description="Ig-like" evidence="3">
    <location>
        <begin position="33"/>
        <end position="114"/>
    </location>
</feature>
<dbReference type="SMART" id="SM00406">
    <property type="entry name" value="IGv"/>
    <property type="match status" value="1"/>
</dbReference>
<dbReference type="Ensembl" id="ENSDLAT00005035105.2">
    <property type="protein sequence ID" value="ENSDLAP00005032890.2"/>
    <property type="gene ID" value="ENSDLAG00005014718.2"/>
</dbReference>
<dbReference type="InterPro" id="IPR007110">
    <property type="entry name" value="Ig-like_dom"/>
</dbReference>
<dbReference type="PROSITE" id="PS50835">
    <property type="entry name" value="IG_LIKE"/>
    <property type="match status" value="1"/>
</dbReference>
<dbReference type="SUPFAM" id="SSF48726">
    <property type="entry name" value="Immunoglobulin"/>
    <property type="match status" value="1"/>
</dbReference>
<evidence type="ECO:0000259" key="3">
    <source>
        <dbReference type="PROSITE" id="PS50835"/>
    </source>
</evidence>
<dbReference type="GO" id="GO:0007166">
    <property type="term" value="P:cell surface receptor signaling pathway"/>
    <property type="evidence" value="ECO:0007669"/>
    <property type="project" value="TreeGrafter"/>
</dbReference>
<name>A0A8C4NI53_DICLA</name>
<dbReference type="Gene3D" id="2.60.40.10">
    <property type="entry name" value="Immunoglobulins"/>
    <property type="match status" value="1"/>
</dbReference>
<reference evidence="4" key="2">
    <citation type="submission" date="2025-09" db="UniProtKB">
        <authorList>
            <consortium name="Ensembl"/>
        </authorList>
    </citation>
    <scope>IDENTIFICATION</scope>
</reference>
<keyword evidence="2" id="KW-0391">Immunity</keyword>
<dbReference type="CDD" id="cd00099">
    <property type="entry name" value="IgV"/>
    <property type="match status" value="1"/>
</dbReference>
<dbReference type="InterPro" id="IPR036179">
    <property type="entry name" value="Ig-like_dom_sf"/>
</dbReference>
<dbReference type="GO" id="GO:0002376">
    <property type="term" value="P:immune system process"/>
    <property type="evidence" value="ECO:0007669"/>
    <property type="project" value="UniProtKB-KW"/>
</dbReference>
<dbReference type="InterPro" id="IPR013106">
    <property type="entry name" value="Ig_V-set"/>
</dbReference>
<dbReference type="PANTHER" id="PTHR23268">
    <property type="entry name" value="T-CELL RECEPTOR BETA CHAIN"/>
    <property type="match status" value="1"/>
</dbReference>
<protein>
    <recommendedName>
        <fullName evidence="3">Ig-like domain-containing protein</fullName>
    </recommendedName>
</protein>
<dbReference type="SMART" id="SM00409">
    <property type="entry name" value="IG"/>
    <property type="match status" value="1"/>
</dbReference>
<keyword evidence="1" id="KW-0732">Signal</keyword>
<organism evidence="4 5">
    <name type="scientific">Dicentrarchus labrax</name>
    <name type="common">European seabass</name>
    <name type="synonym">Morone labrax</name>
    <dbReference type="NCBI Taxonomy" id="13489"/>
    <lineage>
        <taxon>Eukaryota</taxon>
        <taxon>Metazoa</taxon>
        <taxon>Chordata</taxon>
        <taxon>Craniata</taxon>
        <taxon>Vertebrata</taxon>
        <taxon>Euteleostomi</taxon>
        <taxon>Actinopterygii</taxon>
        <taxon>Neopterygii</taxon>
        <taxon>Teleostei</taxon>
        <taxon>Neoteleostei</taxon>
        <taxon>Acanthomorphata</taxon>
        <taxon>Eupercaria</taxon>
        <taxon>Moronidae</taxon>
        <taxon>Dicentrarchus</taxon>
    </lineage>
</organism>
<reference evidence="4" key="1">
    <citation type="submission" date="2025-08" db="UniProtKB">
        <authorList>
            <consortium name="Ensembl"/>
        </authorList>
    </citation>
    <scope>IDENTIFICATION</scope>
</reference>
<dbReference type="GO" id="GO:0005886">
    <property type="term" value="C:plasma membrane"/>
    <property type="evidence" value="ECO:0007669"/>
    <property type="project" value="TreeGrafter"/>
</dbReference>
<accession>A0A8C4NI53</accession>
<dbReference type="InterPro" id="IPR013783">
    <property type="entry name" value="Ig-like_fold"/>
</dbReference>
<dbReference type="InterPro" id="IPR003599">
    <property type="entry name" value="Ig_sub"/>
</dbReference>
<evidence type="ECO:0000313" key="4">
    <source>
        <dbReference type="Ensembl" id="ENSDLAP00005032890.2"/>
    </source>
</evidence>
<dbReference type="PANTHER" id="PTHR23268:SF102">
    <property type="entry name" value="IMMUNOGLOBULIN V-SET DOMAIN-CONTAINING PROTEIN"/>
    <property type="match status" value="1"/>
</dbReference>
<dbReference type="Pfam" id="PF07686">
    <property type="entry name" value="V-set"/>
    <property type="match status" value="1"/>
</dbReference>
<evidence type="ECO:0000256" key="1">
    <source>
        <dbReference type="ARBA" id="ARBA00022729"/>
    </source>
</evidence>
<dbReference type="AlphaFoldDB" id="A0A8C4NI53"/>
<keyword evidence="5" id="KW-1185">Reference proteome</keyword>
<dbReference type="InterPro" id="IPR050413">
    <property type="entry name" value="TCR_beta_variable"/>
</dbReference>